<proteinExistence type="predicted"/>
<name>A0A7M4DH71_9MICO</name>
<reference evidence="2 3" key="1">
    <citation type="submission" date="2019-11" db="EMBL/GenBank/DDBJ databases">
        <authorList>
            <person name="Criscuolo A."/>
        </authorList>
    </citation>
    <scope>NUCLEOTIDE SEQUENCE [LARGE SCALE GENOMIC DNA]</scope>
    <source>
        <strain evidence="2">CIP111667</strain>
    </source>
</reference>
<keyword evidence="3" id="KW-1185">Reference proteome</keyword>
<protein>
    <submittedName>
        <fullName evidence="2">Uncharacterized protein</fullName>
    </submittedName>
</protein>
<dbReference type="RefSeq" id="WP_156740294.1">
    <property type="nucleotide sequence ID" value="NZ_CACRYJ010000018.1"/>
</dbReference>
<keyword evidence="1" id="KW-0472">Membrane</keyword>
<keyword evidence="1" id="KW-0812">Transmembrane</keyword>
<accession>A0A7M4DH71</accession>
<feature type="transmembrane region" description="Helical" evidence="1">
    <location>
        <begin position="180"/>
        <end position="208"/>
    </location>
</feature>
<dbReference type="EMBL" id="CACRYJ010000018">
    <property type="protein sequence ID" value="VZO36264.1"/>
    <property type="molecule type" value="Genomic_DNA"/>
</dbReference>
<dbReference type="AlphaFoldDB" id="A0A7M4DH71"/>
<evidence type="ECO:0000256" key="1">
    <source>
        <dbReference type="SAM" id="Phobius"/>
    </source>
</evidence>
<feature type="transmembrane region" description="Helical" evidence="1">
    <location>
        <begin position="29"/>
        <end position="54"/>
    </location>
</feature>
<dbReference type="Proteomes" id="UP000419743">
    <property type="component" value="Unassembled WGS sequence"/>
</dbReference>
<keyword evidence="1" id="KW-1133">Transmembrane helix</keyword>
<sequence length="222" mass="22824">MTLQGAGGPGGYEPSRAPIVRTSVKGPKILMFAGIGCLAIVIALVCFVAFAFTWNQAVLSTDGSPGPTVTLAVDAPGEGLVDVTTTDRQRVYLTYSTGAPMPGLDGEIIVHASTGQAIEVLVPDGGSEVSEDGTTAHLIGLFDPTSAGEYRIEVPATTDGSAATVLVQPTTSDYDGLGQVVFAAIAIPLAICLGAVGVVMSICGGAWWHRRALARRQLLRGQ</sequence>
<evidence type="ECO:0000313" key="2">
    <source>
        <dbReference type="EMBL" id="VZO36264.1"/>
    </source>
</evidence>
<organism evidence="2 3">
    <name type="scientific">Occultella aeris</name>
    <dbReference type="NCBI Taxonomy" id="2761496"/>
    <lineage>
        <taxon>Bacteria</taxon>
        <taxon>Bacillati</taxon>
        <taxon>Actinomycetota</taxon>
        <taxon>Actinomycetes</taxon>
        <taxon>Micrococcales</taxon>
        <taxon>Ruaniaceae</taxon>
        <taxon>Occultella</taxon>
    </lineage>
</organism>
<evidence type="ECO:0000313" key="3">
    <source>
        <dbReference type="Proteomes" id="UP000419743"/>
    </source>
</evidence>
<gene>
    <name evidence="2" type="ORF">HALOF300_01468</name>
</gene>
<comment type="caution">
    <text evidence="2">The sequence shown here is derived from an EMBL/GenBank/DDBJ whole genome shotgun (WGS) entry which is preliminary data.</text>
</comment>